<gene>
    <name evidence="1" type="ORF">QLT01_17695</name>
</gene>
<feature type="non-terminal residue" evidence="1">
    <location>
        <position position="1"/>
    </location>
</feature>
<name>A0ABT6UTY8_9GAMM</name>
<dbReference type="NCBIfam" id="TIGR01965">
    <property type="entry name" value="VCBS_repeat"/>
    <property type="match status" value="2"/>
</dbReference>
<protein>
    <submittedName>
        <fullName evidence="1">VCBS domain-containing protein</fullName>
    </submittedName>
</protein>
<accession>A0ABT6UTY8</accession>
<feature type="non-terminal residue" evidence="1">
    <location>
        <position position="476"/>
    </location>
</feature>
<comment type="caution">
    <text evidence="1">The sequence shown here is derived from an EMBL/GenBank/DDBJ whole genome shotgun (WGS) entry which is preliminary data.</text>
</comment>
<proteinExistence type="predicted"/>
<dbReference type="RefSeq" id="WP_284727693.1">
    <property type="nucleotide sequence ID" value="NZ_JASCSA010000044.1"/>
</dbReference>
<organism evidence="1 2">
    <name type="scientific">Cobetia amphilecti</name>
    <dbReference type="NCBI Taxonomy" id="1055104"/>
    <lineage>
        <taxon>Bacteria</taxon>
        <taxon>Pseudomonadati</taxon>
        <taxon>Pseudomonadota</taxon>
        <taxon>Gammaproteobacteria</taxon>
        <taxon>Oceanospirillales</taxon>
        <taxon>Halomonadaceae</taxon>
        <taxon>Cobetia</taxon>
    </lineage>
</organism>
<evidence type="ECO:0000313" key="2">
    <source>
        <dbReference type="Proteomes" id="UP001229025"/>
    </source>
</evidence>
<dbReference type="EMBL" id="JASCSA010000044">
    <property type="protein sequence ID" value="MDI5886178.1"/>
    <property type="molecule type" value="Genomic_DNA"/>
</dbReference>
<sequence>AGDDSVFDNYAVVVTDLAGQSTSDSLDVKILDTAPTAKPDERGIDEDATDELTGNVIDGANDNEDVLGADAPFMVCKLNDTGIADGGSATVTGDYGTLTLNSDGSYTYVLDTTKTQSLAENEPAEDVFTYVLEDSDGDYSSTTLTINITGSADAVPVITLADKEVTEATGETVTDTFEVAADAGIASVTINGTDITSASVDNPIVIPGATDDEGTLTITGYDSGTVSYTYVEDGTAADHSAGDDSVFDNYAVVVTDLAGQSTSDSLDVKILDTAPTAKPDERDIDEDATDELTGNVIDGANDNEDVLGADAPFMVCKLDDTGIADGGSATVTGDYGTLTLNSDGSYTYVLDTTKTQSLAEGEPAEDVFTYVLEDSDGDYSSTTLTINITGSADAAPVITLADKEVTEATGETVTDTFQVDADAGIASVTINGTDITSASVDNPIVIPGATDDEGTLTITGYDSGTVSYTYVEDGTA</sequence>
<reference evidence="2" key="1">
    <citation type="submission" date="2023-07" db="EMBL/GenBank/DDBJ databases">
        <title>Genome-based characterization of strain KMM 296 and proposal for reclassification of Cobetia litoralis and Cobetia pacifica, and emended description of the species Cobetia amphilecti and Cobetia marina.</title>
        <authorList>
            <person name="Balabanova L."/>
            <person name="Nedashkovskaya O."/>
        </authorList>
    </citation>
    <scope>NUCLEOTIDE SEQUENCE [LARGE SCALE GENOMIC DNA]</scope>
    <source>
        <strain evidence="2">NRIC 0815</strain>
    </source>
</reference>
<keyword evidence="2" id="KW-1185">Reference proteome</keyword>
<dbReference type="InterPro" id="IPR010221">
    <property type="entry name" value="VCBS_dom"/>
</dbReference>
<evidence type="ECO:0000313" key="1">
    <source>
        <dbReference type="EMBL" id="MDI5886178.1"/>
    </source>
</evidence>
<dbReference type="Proteomes" id="UP001229025">
    <property type="component" value="Unassembled WGS sequence"/>
</dbReference>